<evidence type="ECO:0000313" key="3">
    <source>
        <dbReference type="EMBL" id="QKS25624.1"/>
    </source>
</evidence>
<proteinExistence type="inferred from homology"/>
<dbReference type="Pfam" id="PF03795">
    <property type="entry name" value="YCII"/>
    <property type="match status" value="1"/>
</dbReference>
<dbReference type="RefSeq" id="WP_022521602.1">
    <property type="nucleotide sequence ID" value="NZ_CP054580.1"/>
</dbReference>
<organism evidence="3 4">
    <name type="scientific">Vreelandella titanicae</name>
    <dbReference type="NCBI Taxonomy" id="664683"/>
    <lineage>
        <taxon>Bacteria</taxon>
        <taxon>Pseudomonadati</taxon>
        <taxon>Pseudomonadota</taxon>
        <taxon>Gammaproteobacteria</taxon>
        <taxon>Oceanospirillales</taxon>
        <taxon>Halomonadaceae</taxon>
        <taxon>Vreelandella</taxon>
    </lineage>
</organism>
<evidence type="ECO:0000259" key="2">
    <source>
        <dbReference type="Pfam" id="PF03795"/>
    </source>
</evidence>
<feature type="domain" description="YCII-related" evidence="2">
    <location>
        <begin position="1"/>
        <end position="90"/>
    </location>
</feature>
<evidence type="ECO:0000256" key="1">
    <source>
        <dbReference type="ARBA" id="ARBA00007689"/>
    </source>
</evidence>
<protein>
    <recommendedName>
        <fullName evidence="2">YCII-related domain-containing protein</fullName>
    </recommendedName>
</protein>
<dbReference type="Proteomes" id="UP000509761">
    <property type="component" value="Chromosome"/>
</dbReference>
<dbReference type="Gene3D" id="3.30.70.1060">
    <property type="entry name" value="Dimeric alpha+beta barrel"/>
    <property type="match status" value="1"/>
</dbReference>
<dbReference type="InterPro" id="IPR005545">
    <property type="entry name" value="YCII"/>
</dbReference>
<dbReference type="AlphaFoldDB" id="A0AAP9T1A4"/>
<dbReference type="InterPro" id="IPR011008">
    <property type="entry name" value="Dimeric_a/b-barrel"/>
</dbReference>
<accession>A0AAP9T1A4</accession>
<name>A0AAP9T1A4_9GAMM</name>
<comment type="similarity">
    <text evidence="1">Belongs to the YciI family.</text>
</comment>
<evidence type="ECO:0000313" key="4">
    <source>
        <dbReference type="Proteomes" id="UP000509761"/>
    </source>
</evidence>
<sequence length="101" mass="11410">MHFMIIAQDAKAADTLEKRLAARQEHMQDIKARKLDGSIVDGGAILDEEGQMCGSAVFCDFESRAALEGYLEKEVYMREGVWGEVQIYPVKRVDWDTLLNS</sequence>
<dbReference type="EMBL" id="CP054580">
    <property type="protein sequence ID" value="QKS25624.1"/>
    <property type="molecule type" value="Genomic_DNA"/>
</dbReference>
<dbReference type="PANTHER" id="PTHR33606">
    <property type="entry name" value="PROTEIN YCII"/>
    <property type="match status" value="1"/>
</dbReference>
<dbReference type="PANTHER" id="PTHR33606:SF3">
    <property type="entry name" value="PROTEIN YCII"/>
    <property type="match status" value="1"/>
</dbReference>
<reference evidence="3 4" key="1">
    <citation type="submission" date="2019-12" db="EMBL/GenBank/DDBJ databases">
        <title>Genome sequencing and assembly of endphytes of Porphyra tenera.</title>
        <authorList>
            <person name="Park J.M."/>
            <person name="Shin R."/>
            <person name="Jo S.H."/>
        </authorList>
    </citation>
    <scope>NUCLEOTIDE SEQUENCE [LARGE SCALE GENOMIC DNA]</scope>
    <source>
        <strain evidence="3 4">GPM3</strain>
    </source>
</reference>
<keyword evidence="4" id="KW-1185">Reference proteome</keyword>
<dbReference type="SUPFAM" id="SSF54909">
    <property type="entry name" value="Dimeric alpha+beta barrel"/>
    <property type="match status" value="1"/>
</dbReference>
<dbReference type="InterPro" id="IPR051807">
    <property type="entry name" value="Sec-metab_biosynth-assoc"/>
</dbReference>
<gene>
    <name evidence="3" type="ORF">FX987_03420</name>
</gene>